<feature type="transmembrane region" description="Helical" evidence="1">
    <location>
        <begin position="143"/>
        <end position="162"/>
    </location>
</feature>
<protein>
    <recommendedName>
        <fullName evidence="4">ABC transporter permease</fullName>
    </recommendedName>
</protein>
<dbReference type="Pfam" id="PF12730">
    <property type="entry name" value="ABC2_membrane_4"/>
    <property type="match status" value="1"/>
</dbReference>
<keyword evidence="1" id="KW-0812">Transmembrane</keyword>
<feature type="transmembrane region" description="Helical" evidence="1">
    <location>
        <begin position="58"/>
        <end position="78"/>
    </location>
</feature>
<dbReference type="EMBL" id="FPBN01000006">
    <property type="protein sequence ID" value="SFU76017.1"/>
    <property type="molecule type" value="Genomic_DNA"/>
</dbReference>
<accession>A0A1I7ISY6</accession>
<feature type="transmembrane region" description="Helical" evidence="1">
    <location>
        <begin position="17"/>
        <end position="38"/>
    </location>
</feature>
<evidence type="ECO:0000256" key="1">
    <source>
        <dbReference type="SAM" id="Phobius"/>
    </source>
</evidence>
<feature type="transmembrane region" description="Helical" evidence="1">
    <location>
        <begin position="174"/>
        <end position="193"/>
    </location>
</feature>
<organism evidence="2 3">
    <name type="scientific">Streptococcus gallolyticus</name>
    <dbReference type="NCBI Taxonomy" id="315405"/>
    <lineage>
        <taxon>Bacteria</taxon>
        <taxon>Bacillati</taxon>
        <taxon>Bacillota</taxon>
        <taxon>Bacilli</taxon>
        <taxon>Lactobacillales</taxon>
        <taxon>Streptococcaceae</taxon>
        <taxon>Streptococcus</taxon>
    </lineage>
</organism>
<gene>
    <name evidence="2" type="ORF">SAMN05660328_10636</name>
</gene>
<feature type="transmembrane region" description="Helical" evidence="1">
    <location>
        <begin position="99"/>
        <end position="123"/>
    </location>
</feature>
<evidence type="ECO:0000313" key="3">
    <source>
        <dbReference type="Proteomes" id="UP000183629"/>
    </source>
</evidence>
<keyword evidence="1" id="KW-0472">Membrane</keyword>
<proteinExistence type="predicted"/>
<evidence type="ECO:0000313" key="2">
    <source>
        <dbReference type="EMBL" id="SFU76017.1"/>
    </source>
</evidence>
<dbReference type="AlphaFoldDB" id="A0A1I7ISY6"/>
<keyword evidence="3" id="KW-1185">Reference proteome</keyword>
<keyword evidence="1" id="KW-1133">Transmembrane helix</keyword>
<feature type="transmembrane region" description="Helical" evidence="1">
    <location>
        <begin position="213"/>
        <end position="233"/>
    </location>
</feature>
<reference evidence="3" key="1">
    <citation type="submission" date="2016-10" db="EMBL/GenBank/DDBJ databases">
        <authorList>
            <person name="Varghese N."/>
            <person name="Submissions S."/>
        </authorList>
    </citation>
    <scope>NUCLEOTIDE SEQUENCE [LARGE SCALE GENOMIC DNA]</scope>
    <source>
        <strain evidence="3">LMG 15572</strain>
    </source>
</reference>
<name>A0A1I7ISY6_9STRE</name>
<evidence type="ECO:0008006" key="4">
    <source>
        <dbReference type="Google" id="ProtNLM"/>
    </source>
</evidence>
<dbReference type="Proteomes" id="UP000183629">
    <property type="component" value="Unassembled WGS sequence"/>
</dbReference>
<sequence>MIAYISAEWQKLNKKQLLLVGFLLFAVSSFIGLSTYYLNRSIFIEGTQSLVMWGQLTLFNSQIFFPALLAIFMGISLMPEFERTTLEMLRANNVSLSKLLLSKLASLIVILVPLQLLLVITWFIALSIDHINVTNEIVVHLKWAFLSLFGAVTILSVQAFILSKTRNFSKSVGLAAMGAIGGIILLFINENLNKYYPYSLVMIALRSRALEDFQLTDLIVFIVVNIIYSFVFYKLTCKELAR</sequence>